<dbReference type="EMBL" id="LAZR01016066">
    <property type="protein sequence ID" value="KKM06143.1"/>
    <property type="molecule type" value="Genomic_DNA"/>
</dbReference>
<comment type="caution">
    <text evidence="1">The sequence shown here is derived from an EMBL/GenBank/DDBJ whole genome shotgun (WGS) entry which is preliminary data.</text>
</comment>
<organism evidence="1">
    <name type="scientific">marine sediment metagenome</name>
    <dbReference type="NCBI Taxonomy" id="412755"/>
    <lineage>
        <taxon>unclassified sequences</taxon>
        <taxon>metagenomes</taxon>
        <taxon>ecological metagenomes</taxon>
    </lineage>
</organism>
<sequence>MNELIIDVHEPEDAAPLIGQSIEVKVESINSQGYADYLWGGVAGQKQWERKQWYEILGDMDKVEDQLRREVQAHPEVDTALVIEGLATPSHQGSTIWTLSKAKTRQVYYANKPNRTSMSRVYAWIYDVQKFMPVYFTPNFGATCVFLVAAYKADQKEEHATFSRYFRDMDFHPNPQVVALMNLSRSAGVGPARAQALIKRFGTLWNVLNQMPQTLASVDNMGETTARKLLRKVGRTDV</sequence>
<dbReference type="Gene3D" id="1.10.150.20">
    <property type="entry name" value="5' to 3' exonuclease, C-terminal subdomain"/>
    <property type="match status" value="1"/>
</dbReference>
<reference evidence="1" key="1">
    <citation type="journal article" date="2015" name="Nature">
        <title>Complex archaea that bridge the gap between prokaryotes and eukaryotes.</title>
        <authorList>
            <person name="Spang A."/>
            <person name="Saw J.H."/>
            <person name="Jorgensen S.L."/>
            <person name="Zaremba-Niedzwiedzka K."/>
            <person name="Martijn J."/>
            <person name="Lind A.E."/>
            <person name="van Eijk R."/>
            <person name="Schleper C."/>
            <person name="Guy L."/>
            <person name="Ettema T.J."/>
        </authorList>
    </citation>
    <scope>NUCLEOTIDE SEQUENCE</scope>
</reference>
<protein>
    <recommendedName>
        <fullName evidence="2">DisA/LigA helix-hairpin-helix motif domain-containing protein</fullName>
    </recommendedName>
</protein>
<name>A0A0F9K4F1_9ZZZZ</name>
<evidence type="ECO:0000313" key="1">
    <source>
        <dbReference type="EMBL" id="KKM06143.1"/>
    </source>
</evidence>
<dbReference type="InterPro" id="IPR010994">
    <property type="entry name" value="RuvA_2-like"/>
</dbReference>
<accession>A0A0F9K4F1</accession>
<gene>
    <name evidence="1" type="ORF">LCGC14_1746970</name>
</gene>
<evidence type="ECO:0008006" key="2">
    <source>
        <dbReference type="Google" id="ProtNLM"/>
    </source>
</evidence>
<proteinExistence type="predicted"/>
<dbReference type="SUPFAM" id="SSF47781">
    <property type="entry name" value="RuvA domain 2-like"/>
    <property type="match status" value="1"/>
</dbReference>
<dbReference type="AlphaFoldDB" id="A0A0F9K4F1"/>